<reference evidence="2 3" key="1">
    <citation type="submission" date="2019-01" db="EMBL/GenBank/DDBJ databases">
        <title>The draft genome of Rhizobium sp. 24NR.</title>
        <authorList>
            <person name="Liu L."/>
            <person name="Liang L."/>
            <person name="Shi S."/>
            <person name="Xu L."/>
            <person name="Wang X."/>
            <person name="Li L."/>
            <person name="Zhang X."/>
        </authorList>
    </citation>
    <scope>NUCLEOTIDE SEQUENCE [LARGE SCALE GENOMIC DNA]</scope>
    <source>
        <strain evidence="2 3">24NR</strain>
    </source>
</reference>
<keyword evidence="1" id="KW-1133">Transmembrane helix</keyword>
<dbReference type="RefSeq" id="WP_128444952.1">
    <property type="nucleotide sequence ID" value="NZ_SBIP01000004.1"/>
</dbReference>
<comment type="caution">
    <text evidence="2">The sequence shown here is derived from an EMBL/GenBank/DDBJ whole genome shotgun (WGS) entry which is preliminary data.</text>
</comment>
<evidence type="ECO:0000313" key="3">
    <source>
        <dbReference type="Proteomes" id="UP000287687"/>
    </source>
</evidence>
<gene>
    <name evidence="2" type="ORF">EPK99_20715</name>
</gene>
<dbReference type="OrthoDB" id="9812136at2"/>
<name>A0A444LEF7_9HYPH</name>
<dbReference type="Pfam" id="PF04070">
    <property type="entry name" value="DUF378"/>
    <property type="match status" value="1"/>
</dbReference>
<organism evidence="2 3">
    <name type="scientific">Neorhizobium lilium</name>
    <dbReference type="NCBI Taxonomy" id="2503024"/>
    <lineage>
        <taxon>Bacteria</taxon>
        <taxon>Pseudomonadati</taxon>
        <taxon>Pseudomonadota</taxon>
        <taxon>Alphaproteobacteria</taxon>
        <taxon>Hyphomicrobiales</taxon>
        <taxon>Rhizobiaceae</taxon>
        <taxon>Rhizobium/Agrobacterium group</taxon>
        <taxon>Neorhizobium</taxon>
    </lineage>
</organism>
<dbReference type="InterPro" id="IPR007211">
    <property type="entry name" value="DUF378"/>
</dbReference>
<keyword evidence="3" id="KW-1185">Reference proteome</keyword>
<keyword evidence="1" id="KW-0472">Membrane</keyword>
<protein>
    <submittedName>
        <fullName evidence="2">DUF378 domain-containing protein</fullName>
    </submittedName>
</protein>
<proteinExistence type="predicted"/>
<keyword evidence="1" id="KW-0812">Transmembrane</keyword>
<dbReference type="EMBL" id="SBIP01000004">
    <property type="protein sequence ID" value="RWX76074.1"/>
    <property type="molecule type" value="Genomic_DNA"/>
</dbReference>
<dbReference type="AlphaFoldDB" id="A0A444LEF7"/>
<evidence type="ECO:0000256" key="1">
    <source>
        <dbReference type="SAM" id="Phobius"/>
    </source>
</evidence>
<feature type="transmembrane region" description="Helical" evidence="1">
    <location>
        <begin position="7"/>
        <end position="34"/>
    </location>
</feature>
<feature type="transmembrane region" description="Helical" evidence="1">
    <location>
        <begin position="40"/>
        <end position="58"/>
    </location>
</feature>
<dbReference type="PANTHER" id="PTHR37304:SF1">
    <property type="entry name" value="MEMBRANE PROTEIN"/>
    <property type="match status" value="1"/>
</dbReference>
<evidence type="ECO:0000313" key="2">
    <source>
        <dbReference type="EMBL" id="RWX76074.1"/>
    </source>
</evidence>
<dbReference type="PANTHER" id="PTHR37304">
    <property type="entry name" value="MEMBRANE PROTEIN-RELATED"/>
    <property type="match status" value="1"/>
</dbReference>
<sequence>MRALNLVTLFLIIVGGLNWLLVGIAHFDLVAVIFGGQDAALSRVVYVLVGLSALWQIMPFARAISAGEPAAEANLANRR</sequence>
<accession>A0A444LEF7</accession>
<dbReference type="Proteomes" id="UP000287687">
    <property type="component" value="Unassembled WGS sequence"/>
</dbReference>